<protein>
    <submittedName>
        <fullName evidence="2">Uncharacterized protein</fullName>
    </submittedName>
</protein>
<dbReference type="EMBL" id="LCNM01000005">
    <property type="protein sequence ID" value="KKU56596.1"/>
    <property type="molecule type" value="Genomic_DNA"/>
</dbReference>
<dbReference type="AlphaFoldDB" id="A0A0G1RHJ6"/>
<sequence>MASKKKSPHGSLLARRKMGMLRGGMPVLAKYGILLVLVLRSRVRIMKSLKQIIDGKQKGEKNKYVTREYQDFGYRLAMELGDPGHKSLYIKLAKEEDRAVLEACRRFVMDSNADNKGALFMWKLKEMKKRIVT</sequence>
<evidence type="ECO:0000313" key="3">
    <source>
        <dbReference type="Proteomes" id="UP000034607"/>
    </source>
</evidence>
<keyword evidence="1" id="KW-0472">Membrane</keyword>
<keyword evidence="1" id="KW-1133">Transmembrane helix</keyword>
<keyword evidence="1" id="KW-0812">Transmembrane</keyword>
<comment type="caution">
    <text evidence="2">The sequence shown here is derived from an EMBL/GenBank/DDBJ whole genome shotgun (WGS) entry which is preliminary data.</text>
</comment>
<proteinExistence type="predicted"/>
<accession>A0A0G1RHJ6</accession>
<evidence type="ECO:0000256" key="1">
    <source>
        <dbReference type="SAM" id="Phobius"/>
    </source>
</evidence>
<dbReference type="Proteomes" id="UP000034607">
    <property type="component" value="Unassembled WGS sequence"/>
</dbReference>
<evidence type="ECO:0000313" key="2">
    <source>
        <dbReference type="EMBL" id="KKU56596.1"/>
    </source>
</evidence>
<name>A0A0G1RHJ6_9BACT</name>
<organism evidence="2 3">
    <name type="scientific">Candidatus Amesbacteria bacterium GW2011_GWA2_47_11</name>
    <dbReference type="NCBI Taxonomy" id="1618357"/>
    <lineage>
        <taxon>Bacteria</taxon>
        <taxon>Candidatus Amesiibacteriota</taxon>
    </lineage>
</organism>
<gene>
    <name evidence="2" type="ORF">UX78_C0005G0012</name>
</gene>
<reference evidence="2 3" key="1">
    <citation type="journal article" date="2015" name="Nature">
        <title>rRNA introns, odd ribosomes, and small enigmatic genomes across a large radiation of phyla.</title>
        <authorList>
            <person name="Brown C.T."/>
            <person name="Hug L.A."/>
            <person name="Thomas B.C."/>
            <person name="Sharon I."/>
            <person name="Castelle C.J."/>
            <person name="Singh A."/>
            <person name="Wilkins M.J."/>
            <person name="Williams K.H."/>
            <person name="Banfield J.F."/>
        </authorList>
    </citation>
    <scope>NUCLEOTIDE SEQUENCE [LARGE SCALE GENOMIC DNA]</scope>
</reference>
<feature type="transmembrane region" description="Helical" evidence="1">
    <location>
        <begin position="20"/>
        <end position="39"/>
    </location>
</feature>